<dbReference type="AlphaFoldDB" id="A0A067Q306"/>
<evidence type="ECO:0000313" key="2">
    <source>
        <dbReference type="EMBL" id="KDQ61423.1"/>
    </source>
</evidence>
<evidence type="ECO:0000256" key="1">
    <source>
        <dbReference type="SAM" id="MobiDB-lite"/>
    </source>
</evidence>
<dbReference type="HOGENOM" id="CLU_790025_0_0_1"/>
<accession>A0A067Q306</accession>
<keyword evidence="3" id="KW-1185">Reference proteome</keyword>
<feature type="region of interest" description="Disordered" evidence="1">
    <location>
        <begin position="108"/>
        <end position="144"/>
    </location>
</feature>
<sequence>MSQPSSATSHSPEDDIGFVLFNSENSASDPLFSIGINALGFMEGTLDQVPYHHKHEYECSTASTSTFTTPTFDLPHISTTHTLSSVSAKLAFPSYSLTKSKSKSTLFSITETPEPSPDVSTDAADTPNSTISTPSSTLNDRTNDQDVNIESALTSDFRRSLTASTFDEGSPRLPSGYWENLQAMEQLIEEHSRQESGPPRILVTAPDEEVGVDVSLVSEAELQHQAQHPHEYDEDEELPYLYTGETYYEHAYDGSVSLSESEAHSVVDTLSVRLQIPDVDSRGRVTTASKPASHRSKPKLRITPPLSIFRAFFHRIKRWCRSTKSRLRFRPITHTNPSTSTLRLASPPRKS</sequence>
<organism evidence="2 3">
    <name type="scientific">Jaapia argillacea MUCL 33604</name>
    <dbReference type="NCBI Taxonomy" id="933084"/>
    <lineage>
        <taxon>Eukaryota</taxon>
        <taxon>Fungi</taxon>
        <taxon>Dikarya</taxon>
        <taxon>Basidiomycota</taxon>
        <taxon>Agaricomycotina</taxon>
        <taxon>Agaricomycetes</taxon>
        <taxon>Agaricomycetidae</taxon>
        <taxon>Jaapiales</taxon>
        <taxon>Jaapiaceae</taxon>
        <taxon>Jaapia</taxon>
    </lineage>
</organism>
<feature type="compositionally biased region" description="Polar residues" evidence="1">
    <location>
        <begin position="333"/>
        <end position="343"/>
    </location>
</feature>
<feature type="region of interest" description="Disordered" evidence="1">
    <location>
        <begin position="331"/>
        <end position="351"/>
    </location>
</feature>
<reference evidence="3" key="1">
    <citation type="journal article" date="2014" name="Proc. Natl. Acad. Sci. U.S.A.">
        <title>Extensive sampling of basidiomycete genomes demonstrates inadequacy of the white-rot/brown-rot paradigm for wood decay fungi.</title>
        <authorList>
            <person name="Riley R."/>
            <person name="Salamov A.A."/>
            <person name="Brown D.W."/>
            <person name="Nagy L.G."/>
            <person name="Floudas D."/>
            <person name="Held B.W."/>
            <person name="Levasseur A."/>
            <person name="Lombard V."/>
            <person name="Morin E."/>
            <person name="Otillar R."/>
            <person name="Lindquist E.A."/>
            <person name="Sun H."/>
            <person name="LaButti K.M."/>
            <person name="Schmutz J."/>
            <person name="Jabbour D."/>
            <person name="Luo H."/>
            <person name="Baker S.E."/>
            <person name="Pisabarro A.G."/>
            <person name="Walton J.D."/>
            <person name="Blanchette R.A."/>
            <person name="Henrissat B."/>
            <person name="Martin F."/>
            <person name="Cullen D."/>
            <person name="Hibbett D.S."/>
            <person name="Grigoriev I.V."/>
        </authorList>
    </citation>
    <scope>NUCLEOTIDE SEQUENCE [LARGE SCALE GENOMIC DNA]</scope>
    <source>
        <strain evidence="3">MUCL 33604</strain>
    </source>
</reference>
<evidence type="ECO:0000313" key="3">
    <source>
        <dbReference type="Proteomes" id="UP000027265"/>
    </source>
</evidence>
<name>A0A067Q306_9AGAM</name>
<feature type="compositionally biased region" description="Low complexity" evidence="1">
    <location>
        <begin position="126"/>
        <end position="137"/>
    </location>
</feature>
<protein>
    <submittedName>
        <fullName evidence="2">Uncharacterized protein</fullName>
    </submittedName>
</protein>
<gene>
    <name evidence="2" type="ORF">JAAARDRAFT_203940</name>
</gene>
<proteinExistence type="predicted"/>
<dbReference type="Proteomes" id="UP000027265">
    <property type="component" value="Unassembled WGS sequence"/>
</dbReference>
<dbReference type="EMBL" id="KL197712">
    <property type="protein sequence ID" value="KDQ61423.1"/>
    <property type="molecule type" value="Genomic_DNA"/>
</dbReference>
<dbReference type="InParanoid" id="A0A067Q306"/>